<proteinExistence type="predicted"/>
<dbReference type="Proteomes" id="UP000092600">
    <property type="component" value="Unassembled WGS sequence"/>
</dbReference>
<protein>
    <submittedName>
        <fullName evidence="1">Uncharacterized protein</fullName>
    </submittedName>
</protein>
<comment type="caution">
    <text evidence="1">The sequence shown here is derived from an EMBL/GenBank/DDBJ whole genome shotgun (WGS) entry which is preliminary data.</text>
</comment>
<name>A0A199VJ42_ANACO</name>
<sequence>MHGCKRTCAAFIAQSVSERIAYSQDPVPGRAALACLSPDLMAAGDQSGCTLFISAAMPLTCGVAIEFSSRRSLRPLGSAMRPYVGLQENPEEKKATEGAKGVSRTVLLKKIDASNWLCNVDNWLSKMARPVVALNCTVGRGTLQPSHLRAPRRRHRHS</sequence>
<evidence type="ECO:0000313" key="2">
    <source>
        <dbReference type="Proteomes" id="UP000092600"/>
    </source>
</evidence>
<organism evidence="1 2">
    <name type="scientific">Ananas comosus</name>
    <name type="common">Pineapple</name>
    <name type="synonym">Ananas ananas</name>
    <dbReference type="NCBI Taxonomy" id="4615"/>
    <lineage>
        <taxon>Eukaryota</taxon>
        <taxon>Viridiplantae</taxon>
        <taxon>Streptophyta</taxon>
        <taxon>Embryophyta</taxon>
        <taxon>Tracheophyta</taxon>
        <taxon>Spermatophyta</taxon>
        <taxon>Magnoliopsida</taxon>
        <taxon>Liliopsida</taxon>
        <taxon>Poales</taxon>
        <taxon>Bromeliaceae</taxon>
        <taxon>Bromelioideae</taxon>
        <taxon>Ananas</taxon>
    </lineage>
</organism>
<reference evidence="1 2" key="1">
    <citation type="journal article" date="2016" name="DNA Res.">
        <title>The draft genome of MD-2 pineapple using hybrid error correction of long reads.</title>
        <authorList>
            <person name="Redwan R.M."/>
            <person name="Saidin A."/>
            <person name="Kumar S.V."/>
        </authorList>
    </citation>
    <scope>NUCLEOTIDE SEQUENCE [LARGE SCALE GENOMIC DNA]</scope>
    <source>
        <strain evidence="2">cv. MD2</strain>
        <tissue evidence="1">Leaf</tissue>
    </source>
</reference>
<evidence type="ECO:0000313" key="1">
    <source>
        <dbReference type="EMBL" id="OAY76901.1"/>
    </source>
</evidence>
<accession>A0A199VJ42</accession>
<gene>
    <name evidence="1" type="ORF">ACMD2_03089</name>
</gene>
<dbReference type="EMBL" id="LSRQ01001666">
    <property type="protein sequence ID" value="OAY76901.1"/>
    <property type="molecule type" value="Genomic_DNA"/>
</dbReference>
<dbReference type="AlphaFoldDB" id="A0A199VJ42"/>